<evidence type="ECO:0000313" key="2">
    <source>
        <dbReference type="Proteomes" id="UP001151760"/>
    </source>
</evidence>
<reference evidence="1" key="1">
    <citation type="journal article" date="2022" name="Int. J. Mol. Sci.">
        <title>Draft Genome of Tanacetum Coccineum: Genomic Comparison of Closely Related Tanacetum-Family Plants.</title>
        <authorList>
            <person name="Yamashiro T."/>
            <person name="Shiraishi A."/>
            <person name="Nakayama K."/>
            <person name="Satake H."/>
        </authorList>
    </citation>
    <scope>NUCLEOTIDE SEQUENCE</scope>
</reference>
<organism evidence="1 2">
    <name type="scientific">Tanacetum coccineum</name>
    <dbReference type="NCBI Taxonomy" id="301880"/>
    <lineage>
        <taxon>Eukaryota</taxon>
        <taxon>Viridiplantae</taxon>
        <taxon>Streptophyta</taxon>
        <taxon>Embryophyta</taxon>
        <taxon>Tracheophyta</taxon>
        <taxon>Spermatophyta</taxon>
        <taxon>Magnoliopsida</taxon>
        <taxon>eudicotyledons</taxon>
        <taxon>Gunneridae</taxon>
        <taxon>Pentapetalae</taxon>
        <taxon>asterids</taxon>
        <taxon>campanulids</taxon>
        <taxon>Asterales</taxon>
        <taxon>Asteraceae</taxon>
        <taxon>Asteroideae</taxon>
        <taxon>Anthemideae</taxon>
        <taxon>Anthemidinae</taxon>
        <taxon>Tanacetum</taxon>
    </lineage>
</organism>
<name>A0ABQ5B4D3_9ASTR</name>
<protein>
    <submittedName>
        <fullName evidence="1">Uncharacterized protein</fullName>
    </submittedName>
</protein>
<sequence length="78" mass="8637">MSKALMPCGGTCRGEKAMGGKLLDPGNWIEITRVVTSKEDMTSQNIMKMKWAMMGRNNAMACVSDGNRLAITNVNRWK</sequence>
<proteinExistence type="predicted"/>
<dbReference type="Proteomes" id="UP001151760">
    <property type="component" value="Unassembled WGS sequence"/>
</dbReference>
<reference evidence="1" key="2">
    <citation type="submission" date="2022-01" db="EMBL/GenBank/DDBJ databases">
        <authorList>
            <person name="Yamashiro T."/>
            <person name="Shiraishi A."/>
            <person name="Satake H."/>
            <person name="Nakayama K."/>
        </authorList>
    </citation>
    <scope>NUCLEOTIDE SEQUENCE</scope>
</reference>
<dbReference type="EMBL" id="BQNB010012901">
    <property type="protein sequence ID" value="GJT09368.1"/>
    <property type="molecule type" value="Genomic_DNA"/>
</dbReference>
<keyword evidence="2" id="KW-1185">Reference proteome</keyword>
<comment type="caution">
    <text evidence="1">The sequence shown here is derived from an EMBL/GenBank/DDBJ whole genome shotgun (WGS) entry which is preliminary data.</text>
</comment>
<evidence type="ECO:0000313" key="1">
    <source>
        <dbReference type="EMBL" id="GJT09368.1"/>
    </source>
</evidence>
<accession>A0ABQ5B4D3</accession>
<gene>
    <name evidence="1" type="ORF">Tco_0856410</name>
</gene>